<keyword evidence="3" id="KW-1185">Reference proteome</keyword>
<accession>A0A8T0MFW3</accession>
<name>A0A8T0MFW3_PANVG</name>
<dbReference type="AlphaFoldDB" id="A0A8T0MFW3"/>
<comment type="caution">
    <text evidence="2">The sequence shown here is derived from an EMBL/GenBank/DDBJ whole genome shotgun (WGS) entry which is preliminary data.</text>
</comment>
<proteinExistence type="predicted"/>
<sequence length="220" mass="23975">MVQLELQPQPCQRDARCHCHRTPTCRWLGTRDECPCECCSAERGRLRALHVRRGGGYISGRGETGIRFAAPRSGSGRGAPPLAGDQCVRSDPCTRIRRATARRRPMRALRSVHANQRPSEIGSDRIGSGQSPGGGVATATRQPVGLARPHGIFCNPTTDTACAVQAVVGHALLWLAASRVPEAFYAVLLHSTWRSSKQDGRDREKIALSTGFKKISVRKM</sequence>
<gene>
    <name evidence="2" type="ORF">PVAP13_9NG141600</name>
</gene>
<reference evidence="2" key="1">
    <citation type="submission" date="2020-05" db="EMBL/GenBank/DDBJ databases">
        <title>WGS assembly of Panicum virgatum.</title>
        <authorList>
            <person name="Lovell J.T."/>
            <person name="Jenkins J."/>
            <person name="Shu S."/>
            <person name="Juenger T.E."/>
            <person name="Schmutz J."/>
        </authorList>
    </citation>
    <scope>NUCLEOTIDE SEQUENCE</scope>
    <source>
        <strain evidence="2">AP13</strain>
    </source>
</reference>
<evidence type="ECO:0000313" key="2">
    <source>
        <dbReference type="EMBL" id="KAG2535865.1"/>
    </source>
</evidence>
<feature type="region of interest" description="Disordered" evidence="1">
    <location>
        <begin position="104"/>
        <end position="139"/>
    </location>
</feature>
<dbReference type="Proteomes" id="UP000823388">
    <property type="component" value="Chromosome 9N"/>
</dbReference>
<evidence type="ECO:0000313" key="3">
    <source>
        <dbReference type="Proteomes" id="UP000823388"/>
    </source>
</evidence>
<protein>
    <submittedName>
        <fullName evidence="2">Uncharacterized protein</fullName>
    </submittedName>
</protein>
<evidence type="ECO:0000256" key="1">
    <source>
        <dbReference type="SAM" id="MobiDB-lite"/>
    </source>
</evidence>
<organism evidence="2 3">
    <name type="scientific">Panicum virgatum</name>
    <name type="common">Blackwell switchgrass</name>
    <dbReference type="NCBI Taxonomy" id="38727"/>
    <lineage>
        <taxon>Eukaryota</taxon>
        <taxon>Viridiplantae</taxon>
        <taxon>Streptophyta</taxon>
        <taxon>Embryophyta</taxon>
        <taxon>Tracheophyta</taxon>
        <taxon>Spermatophyta</taxon>
        <taxon>Magnoliopsida</taxon>
        <taxon>Liliopsida</taxon>
        <taxon>Poales</taxon>
        <taxon>Poaceae</taxon>
        <taxon>PACMAD clade</taxon>
        <taxon>Panicoideae</taxon>
        <taxon>Panicodae</taxon>
        <taxon>Paniceae</taxon>
        <taxon>Panicinae</taxon>
        <taxon>Panicum</taxon>
        <taxon>Panicum sect. Hiantes</taxon>
    </lineage>
</organism>
<dbReference type="EMBL" id="CM029054">
    <property type="protein sequence ID" value="KAG2535865.1"/>
    <property type="molecule type" value="Genomic_DNA"/>
</dbReference>